<reference evidence="1 2" key="1">
    <citation type="submission" date="2020-08" db="EMBL/GenBank/DDBJ databases">
        <title>Genomic Encyclopedia of Type Strains, Phase IV (KMG-IV): sequencing the most valuable type-strain genomes for metagenomic binning, comparative biology and taxonomic classification.</title>
        <authorList>
            <person name="Goeker M."/>
        </authorList>
    </citation>
    <scope>NUCLEOTIDE SEQUENCE [LARGE SCALE GENOMIC DNA]</scope>
    <source>
        <strain evidence="1 2">DSM 17328</strain>
    </source>
</reference>
<dbReference type="EMBL" id="JACHNZ010000002">
    <property type="protein sequence ID" value="MBB4630702.1"/>
    <property type="molecule type" value="Genomic_DNA"/>
</dbReference>
<dbReference type="RefSeq" id="WP_184064070.1">
    <property type="nucleotide sequence ID" value="NZ_JACHNZ010000002.1"/>
</dbReference>
<dbReference type="Proteomes" id="UP000566324">
    <property type="component" value="Unassembled WGS sequence"/>
</dbReference>
<protein>
    <recommendedName>
        <fullName evidence="3">DUF1476 domain-containing protein</fullName>
    </recommendedName>
</protein>
<dbReference type="Pfam" id="PF07345">
    <property type="entry name" value="ATPaseInh_sub_z"/>
    <property type="match status" value="1"/>
</dbReference>
<organism evidence="1 2">
    <name type="scientific">Sphingosinicella soli</name>
    <dbReference type="NCBI Taxonomy" id="333708"/>
    <lineage>
        <taxon>Bacteria</taxon>
        <taxon>Pseudomonadati</taxon>
        <taxon>Pseudomonadota</taxon>
        <taxon>Alphaproteobacteria</taxon>
        <taxon>Sphingomonadales</taxon>
        <taxon>Sphingosinicellaceae</taxon>
        <taxon>Sphingosinicella</taxon>
    </lineage>
</organism>
<evidence type="ECO:0008006" key="3">
    <source>
        <dbReference type="Google" id="ProtNLM"/>
    </source>
</evidence>
<comment type="caution">
    <text evidence="1">The sequence shown here is derived from an EMBL/GenBank/DDBJ whole genome shotgun (WGS) entry which is preliminary data.</text>
</comment>
<proteinExistence type="predicted"/>
<dbReference type="AlphaFoldDB" id="A0A7W7AYH5"/>
<name>A0A7W7AYH5_9SPHN</name>
<dbReference type="Gene3D" id="1.10.790.20">
    <property type="entry name" value="Domain of unknown function DUF1476"/>
    <property type="match status" value="1"/>
</dbReference>
<dbReference type="InterPro" id="IPR038293">
    <property type="entry name" value="ATPase_inh_sub_z_sf"/>
</dbReference>
<dbReference type="InterPro" id="IPR009945">
    <property type="entry name" value="ATPase_inh_sub_z"/>
</dbReference>
<keyword evidence="2" id="KW-1185">Reference proteome</keyword>
<accession>A0A7W7AYH5</accession>
<evidence type="ECO:0000313" key="1">
    <source>
        <dbReference type="EMBL" id="MBB4630702.1"/>
    </source>
</evidence>
<gene>
    <name evidence="1" type="ORF">GGQ98_000305</name>
</gene>
<evidence type="ECO:0000313" key="2">
    <source>
        <dbReference type="Proteomes" id="UP000566324"/>
    </source>
</evidence>
<sequence length="105" mass="11603">MKHATASSTAPASGIDADPRDNVIAYRNMLAGLWASRLMQIPDDAIQSYVAAVHQADLGEPRCDGVVEKLFGDLNRCGVSISREEVRRKLCEFHSRAIMQTRETD</sequence>